<dbReference type="AlphaFoldDB" id="A0AAD7BK38"/>
<feature type="region of interest" description="Disordered" evidence="1">
    <location>
        <begin position="308"/>
        <end position="340"/>
    </location>
</feature>
<accession>A0AAD7BK38</accession>
<feature type="region of interest" description="Disordered" evidence="1">
    <location>
        <begin position="370"/>
        <end position="399"/>
    </location>
</feature>
<name>A0AAD7BK38_9AGAR</name>
<evidence type="ECO:0000313" key="2">
    <source>
        <dbReference type="EMBL" id="KAJ7623496.1"/>
    </source>
</evidence>
<proteinExistence type="predicted"/>
<evidence type="ECO:0000256" key="1">
    <source>
        <dbReference type="SAM" id="MobiDB-lite"/>
    </source>
</evidence>
<evidence type="ECO:0000313" key="3">
    <source>
        <dbReference type="Proteomes" id="UP001221142"/>
    </source>
</evidence>
<dbReference type="EMBL" id="JARKIF010000014">
    <property type="protein sequence ID" value="KAJ7623496.1"/>
    <property type="molecule type" value="Genomic_DNA"/>
</dbReference>
<feature type="compositionally biased region" description="Basic and acidic residues" evidence="1">
    <location>
        <begin position="388"/>
        <end position="399"/>
    </location>
</feature>
<dbReference type="Proteomes" id="UP001221142">
    <property type="component" value="Unassembled WGS sequence"/>
</dbReference>
<comment type="caution">
    <text evidence="2">The sequence shown here is derived from an EMBL/GenBank/DDBJ whole genome shotgun (WGS) entry which is preliminary data.</text>
</comment>
<sequence length="399" mass="46145">MPPVTLVSPSKPNRTIHVPAISVSAIDRHQRRGHPSDRSWDSPAYVEIYVQHGRHKAKRSRKWQRHRLLKDEVDVFRSSHAQLNAELQALKALVLKQQDTVLKQQDTISEHHHQQQELNTQYDRRFRKQELVNGAVLKESARTSQLNIERIQLVEEFECIDRALDFFETRVFDALHPDHARVLQRENLDRLYKLLRYQPQPRLAASSGGILAKDAAYGAARDCLTTREWELAKLLQGHRRKLAEPRNRAQHPPPTRQAAQYWLSKRSNILPYHAECRPYLQSLHVNISALEIVQQDLAWIQQLQGEEMDEQQRQPAELAPVESFQTQTQPQPQPQLPRVFFPLLPQPQRGAAVAPVESAVQPAPVPVELVQTQLQRAPQPQPPRVLLPHHDQRRPQSQQ</sequence>
<protein>
    <submittedName>
        <fullName evidence="2">Uncharacterized protein</fullName>
    </submittedName>
</protein>
<gene>
    <name evidence="2" type="ORF">FB45DRAFT_107225</name>
</gene>
<reference evidence="2" key="1">
    <citation type="submission" date="2023-03" db="EMBL/GenBank/DDBJ databases">
        <title>Massive genome expansion in bonnet fungi (Mycena s.s.) driven by repeated elements and novel gene families across ecological guilds.</title>
        <authorList>
            <consortium name="Lawrence Berkeley National Laboratory"/>
            <person name="Harder C.B."/>
            <person name="Miyauchi S."/>
            <person name="Viragh M."/>
            <person name="Kuo A."/>
            <person name="Thoen E."/>
            <person name="Andreopoulos B."/>
            <person name="Lu D."/>
            <person name="Skrede I."/>
            <person name="Drula E."/>
            <person name="Henrissat B."/>
            <person name="Morin E."/>
            <person name="Kohler A."/>
            <person name="Barry K."/>
            <person name="LaButti K."/>
            <person name="Morin E."/>
            <person name="Salamov A."/>
            <person name="Lipzen A."/>
            <person name="Mereny Z."/>
            <person name="Hegedus B."/>
            <person name="Baldrian P."/>
            <person name="Stursova M."/>
            <person name="Weitz H."/>
            <person name="Taylor A."/>
            <person name="Grigoriev I.V."/>
            <person name="Nagy L.G."/>
            <person name="Martin F."/>
            <person name="Kauserud H."/>
        </authorList>
    </citation>
    <scope>NUCLEOTIDE SEQUENCE</scope>
    <source>
        <strain evidence="2">9284</strain>
    </source>
</reference>
<organism evidence="2 3">
    <name type="scientific">Roridomyces roridus</name>
    <dbReference type="NCBI Taxonomy" id="1738132"/>
    <lineage>
        <taxon>Eukaryota</taxon>
        <taxon>Fungi</taxon>
        <taxon>Dikarya</taxon>
        <taxon>Basidiomycota</taxon>
        <taxon>Agaricomycotina</taxon>
        <taxon>Agaricomycetes</taxon>
        <taxon>Agaricomycetidae</taxon>
        <taxon>Agaricales</taxon>
        <taxon>Marasmiineae</taxon>
        <taxon>Mycenaceae</taxon>
        <taxon>Roridomyces</taxon>
    </lineage>
</organism>
<feature type="compositionally biased region" description="Low complexity" evidence="1">
    <location>
        <begin position="324"/>
        <end position="340"/>
    </location>
</feature>
<keyword evidence="3" id="KW-1185">Reference proteome</keyword>